<dbReference type="InterPro" id="IPR006709">
    <property type="entry name" value="SSU_processome_Utp14"/>
</dbReference>
<feature type="compositionally biased region" description="Acidic residues" evidence="5">
    <location>
        <begin position="386"/>
        <end position="441"/>
    </location>
</feature>
<evidence type="ECO:0000256" key="2">
    <source>
        <dbReference type="ARBA" id="ARBA00007774"/>
    </source>
</evidence>
<feature type="compositionally biased region" description="Basic and acidic residues" evidence="5">
    <location>
        <begin position="625"/>
        <end position="642"/>
    </location>
</feature>
<dbReference type="AlphaFoldDB" id="A0A9N6WRY3"/>
<protein>
    <submittedName>
        <fullName evidence="6">EOG090X08JJ</fullName>
    </submittedName>
</protein>
<evidence type="ECO:0000256" key="5">
    <source>
        <dbReference type="SAM" id="MobiDB-lite"/>
    </source>
</evidence>
<sequence>MTKLTKLKTIKPVFSKEEFHDEDNHEIRMRKLIILLFSLLIKVDVGDVLKAITAGSKEVEKALKKSQKKKQTLEAPLEKPVALRIKRTVGYDKAKDEISRWDSVVKSNRKAEQLVFPLLEPAIHMPSSKEFSSKFKPRTPLEQQISELLSGSKHVQQDNEPLTPAEEEAMASMSLKEALERRKDLARIRVLQSYQEAKARRQNKIKSKKYHRLLKKEKMKKHLKEFETLKEEDPEGALDKLKDMEKRRVEERMSLKHKGAGKWAKMQAIRSKYDDEAREALAEQLRMGREITRKVQQDDSSEEEPETAPVYQTNNPWLQQNTPGSSDTPENNGTAYRKLWNSINESKAIKKKNKEEKAKEDKEEIAKKKVKVSKKEDEVKEKTNDEKEEDAEESDGEDAEESDGEDAEESDGEEAEESDGEDAEVSDDEDAEVSDGEEAEEKEASGSDSEAMETKFSEENDESVVRKKTLEDFAVSVAQPKVKRVKQAAAAARSIEKPKNPNSDPDPNPKTKLPGKKESRDIDPNAFLSLPTVLKSSVAVTEEGGDEEDEDEVAATERRMLLAEAFAEDDVIDQFKQDKSRIVDASIPAAIDLTLPGWGEWGGTGLKISKRKRKRFIIKPPPAPKRRDENKGNLILNEDKNPNMRKQQVSELPFPFRSVAAYETTIRAPVTATFIPQTAVRKLAQPKVIKKVGTVIEPMTEEALIPTTNQADSADEEDKKASNKKGKKMKDRRHQKTKPYNKPSKKK</sequence>
<feature type="compositionally biased region" description="Polar residues" evidence="5">
    <location>
        <begin position="310"/>
        <end position="334"/>
    </location>
</feature>
<comment type="subcellular location">
    <subcellularLocation>
        <location evidence="1">Nucleus</location>
        <location evidence="1">Nucleolus</location>
    </subcellularLocation>
</comment>
<feature type="region of interest" description="Disordered" evidence="5">
    <location>
        <begin position="620"/>
        <end position="647"/>
    </location>
</feature>
<evidence type="ECO:0000256" key="4">
    <source>
        <dbReference type="ARBA" id="ARBA00023242"/>
    </source>
</evidence>
<organism evidence="6">
    <name type="scientific">Evadne anonyx</name>
    <dbReference type="NCBI Taxonomy" id="141404"/>
    <lineage>
        <taxon>Eukaryota</taxon>
        <taxon>Metazoa</taxon>
        <taxon>Ecdysozoa</taxon>
        <taxon>Arthropoda</taxon>
        <taxon>Crustacea</taxon>
        <taxon>Branchiopoda</taxon>
        <taxon>Diplostraca</taxon>
        <taxon>Cladocera</taxon>
        <taxon>Onychopoda</taxon>
        <taxon>Podonidae</taxon>
        <taxon>Evadne</taxon>
    </lineage>
</organism>
<feature type="compositionally biased region" description="Basic and acidic residues" evidence="5">
    <location>
        <begin position="288"/>
        <end position="297"/>
    </location>
</feature>
<dbReference type="GO" id="GO:0006364">
    <property type="term" value="P:rRNA processing"/>
    <property type="evidence" value="ECO:0007669"/>
    <property type="project" value="InterPro"/>
</dbReference>
<comment type="similarity">
    <text evidence="2">Belongs to the UTP14 family.</text>
</comment>
<proteinExistence type="inferred from homology"/>
<keyword evidence="3" id="KW-0597">Phosphoprotein</keyword>
<dbReference type="EMBL" id="OC985955">
    <property type="protein sequence ID" value="CAG4642610.1"/>
    <property type="molecule type" value="Genomic_DNA"/>
</dbReference>
<feature type="compositionally biased region" description="Basic and acidic residues" evidence="5">
    <location>
        <begin position="353"/>
        <end position="385"/>
    </location>
</feature>
<dbReference type="Pfam" id="PF04615">
    <property type="entry name" value="Utp14"/>
    <property type="match status" value="1"/>
</dbReference>
<feature type="compositionally biased region" description="Basic residues" evidence="5">
    <location>
        <begin position="722"/>
        <end position="747"/>
    </location>
</feature>
<keyword evidence="4" id="KW-0539">Nucleus</keyword>
<feature type="region of interest" description="Disordered" evidence="5">
    <location>
        <begin position="699"/>
        <end position="747"/>
    </location>
</feature>
<evidence type="ECO:0000256" key="3">
    <source>
        <dbReference type="ARBA" id="ARBA00022553"/>
    </source>
</evidence>
<feature type="compositionally biased region" description="Basic and acidic residues" evidence="5">
    <location>
        <begin position="452"/>
        <end position="471"/>
    </location>
</feature>
<reference evidence="6" key="1">
    <citation type="submission" date="2021-04" db="EMBL/GenBank/DDBJ databases">
        <authorList>
            <person name="Cornetti L."/>
        </authorList>
    </citation>
    <scope>NUCLEOTIDE SEQUENCE</scope>
</reference>
<accession>A0A9N6WRY3</accession>
<gene>
    <name evidence="6" type="primary">EOG090X08JJ</name>
</gene>
<evidence type="ECO:0000256" key="1">
    <source>
        <dbReference type="ARBA" id="ARBA00004604"/>
    </source>
</evidence>
<dbReference type="PANTHER" id="PTHR14150:SF12">
    <property type="entry name" value="U3 SMALL NUCLEOLAR RNA-ASSOCIATED PROTEIN 14 HOMOLOG A"/>
    <property type="match status" value="1"/>
</dbReference>
<evidence type="ECO:0000313" key="6">
    <source>
        <dbReference type="EMBL" id="CAG4642610.1"/>
    </source>
</evidence>
<dbReference type="PANTHER" id="PTHR14150">
    <property type="entry name" value="U3 SMALL NUCLEOLAR RNA-ASSOCIATED PROTEIN 14"/>
    <property type="match status" value="1"/>
</dbReference>
<name>A0A9N6WRY3_9CRUS</name>
<dbReference type="GO" id="GO:0032040">
    <property type="term" value="C:small-subunit processome"/>
    <property type="evidence" value="ECO:0007669"/>
    <property type="project" value="InterPro"/>
</dbReference>
<feature type="region of interest" description="Disordered" evidence="5">
    <location>
        <begin position="288"/>
        <end position="523"/>
    </location>
</feature>